<dbReference type="PRINTS" id="PR00061">
    <property type="entry name" value="RIBOSOMALL19"/>
</dbReference>
<protein>
    <recommendedName>
        <fullName evidence="4 5">Large ribosomal subunit protein bL19</fullName>
    </recommendedName>
</protein>
<dbReference type="NCBIfam" id="TIGR01024">
    <property type="entry name" value="rplS_bact"/>
    <property type="match status" value="1"/>
</dbReference>
<keyword evidence="2 5" id="KW-0689">Ribosomal protein</keyword>
<sequence length="114" mass="12927">MNIIDEINREQLTATMPEFAPGDTVAVHVKVKEGERERVQIFEGICIARRNRGLHSAFTVRKISNGEGVERVFPMHSPNIAKVELKRRGDVRRAKLYYLRGLSGKAARIKEKLG</sequence>
<dbReference type="EMBL" id="RIZI01000131">
    <property type="protein sequence ID" value="RNF67687.1"/>
    <property type="molecule type" value="Genomic_DNA"/>
</dbReference>
<evidence type="ECO:0000256" key="4">
    <source>
        <dbReference type="ARBA" id="ARBA00035171"/>
    </source>
</evidence>
<dbReference type="PANTHER" id="PTHR15680:SF9">
    <property type="entry name" value="LARGE RIBOSOMAL SUBUNIT PROTEIN BL19M"/>
    <property type="match status" value="1"/>
</dbReference>
<evidence type="ECO:0000256" key="3">
    <source>
        <dbReference type="ARBA" id="ARBA00023274"/>
    </source>
</evidence>
<comment type="similarity">
    <text evidence="1 5 6">Belongs to the bacterial ribosomal protein bL19 family.</text>
</comment>
<dbReference type="AlphaFoldDB" id="A0A3M8RGK3"/>
<dbReference type="InterPro" id="IPR038657">
    <property type="entry name" value="Ribosomal_bL19_sf"/>
</dbReference>
<comment type="caution">
    <text evidence="7">The sequence shown here is derived from an EMBL/GenBank/DDBJ whole genome shotgun (WGS) entry which is preliminary data.</text>
</comment>
<evidence type="ECO:0000256" key="1">
    <source>
        <dbReference type="ARBA" id="ARBA00005781"/>
    </source>
</evidence>
<dbReference type="InterPro" id="IPR008991">
    <property type="entry name" value="Translation_prot_SH3-like_sf"/>
</dbReference>
<dbReference type="PANTHER" id="PTHR15680">
    <property type="entry name" value="RIBOSOMAL PROTEIN L19"/>
    <property type="match status" value="1"/>
</dbReference>
<reference evidence="7" key="1">
    <citation type="submission" date="2018-10" db="EMBL/GenBank/DDBJ databases">
        <title>Acidithiobacillus sulfuriphilus sp. nov.: an extremely acidophilic sulfur-oxidizing chemolithotroph isolated from a neutral pH environment.</title>
        <authorList>
            <person name="Falagan C."/>
            <person name="Moya-Beltran A."/>
            <person name="Quatrini R."/>
            <person name="Johnson D.B."/>
        </authorList>
    </citation>
    <scope>NUCLEOTIDE SEQUENCE [LARGE SCALE GENOMIC DNA]</scope>
    <source>
        <strain evidence="7">CJ-2</strain>
    </source>
</reference>
<dbReference type="PROSITE" id="PS01015">
    <property type="entry name" value="RIBOSOMAL_L19"/>
    <property type="match status" value="1"/>
</dbReference>
<dbReference type="GO" id="GO:0003735">
    <property type="term" value="F:structural constituent of ribosome"/>
    <property type="evidence" value="ECO:0007669"/>
    <property type="project" value="InterPro"/>
</dbReference>
<dbReference type="Gene3D" id="2.30.30.790">
    <property type="match status" value="1"/>
</dbReference>
<dbReference type="HAMAP" id="MF_00402">
    <property type="entry name" value="Ribosomal_bL19"/>
    <property type="match status" value="1"/>
</dbReference>
<comment type="function">
    <text evidence="5 6">This protein is located at the 30S-50S ribosomal subunit interface and may play a role in the structure and function of the aminoacyl-tRNA binding site.</text>
</comment>
<evidence type="ECO:0000256" key="5">
    <source>
        <dbReference type="HAMAP-Rule" id="MF_00402"/>
    </source>
</evidence>
<dbReference type="GO" id="GO:0006412">
    <property type="term" value="P:translation"/>
    <property type="evidence" value="ECO:0007669"/>
    <property type="project" value="UniProtKB-UniRule"/>
</dbReference>
<dbReference type="SUPFAM" id="SSF50104">
    <property type="entry name" value="Translation proteins SH3-like domain"/>
    <property type="match status" value="1"/>
</dbReference>
<dbReference type="InterPro" id="IPR018257">
    <property type="entry name" value="Ribosomal_bL19_CS"/>
</dbReference>
<dbReference type="Pfam" id="PF01245">
    <property type="entry name" value="Ribosomal_L19"/>
    <property type="match status" value="1"/>
</dbReference>
<dbReference type="RefSeq" id="WP_123102350.1">
    <property type="nucleotide sequence ID" value="NZ_CP127527.1"/>
</dbReference>
<accession>A0A3M8RGK3</accession>
<dbReference type="FunFam" id="2.30.30.790:FF:000001">
    <property type="entry name" value="50S ribosomal protein L19"/>
    <property type="match status" value="1"/>
</dbReference>
<evidence type="ECO:0000256" key="6">
    <source>
        <dbReference type="RuleBase" id="RU000559"/>
    </source>
</evidence>
<evidence type="ECO:0000313" key="7">
    <source>
        <dbReference type="EMBL" id="RNF67687.1"/>
    </source>
</evidence>
<gene>
    <name evidence="5" type="primary">rplS</name>
    <name evidence="7" type="ORF">EC580_03830</name>
</gene>
<dbReference type="GO" id="GO:0022625">
    <property type="term" value="C:cytosolic large ribosomal subunit"/>
    <property type="evidence" value="ECO:0007669"/>
    <property type="project" value="TreeGrafter"/>
</dbReference>
<proteinExistence type="inferred from homology"/>
<keyword evidence="3 5" id="KW-0687">Ribonucleoprotein</keyword>
<dbReference type="OrthoDB" id="5294562at2"/>
<organism evidence="7">
    <name type="scientific">Acidithiobacillus sulfuriphilus</name>
    <dbReference type="NCBI Taxonomy" id="1867749"/>
    <lineage>
        <taxon>Bacteria</taxon>
        <taxon>Pseudomonadati</taxon>
        <taxon>Pseudomonadota</taxon>
        <taxon>Acidithiobacillia</taxon>
        <taxon>Acidithiobacillales</taxon>
        <taxon>Acidithiobacillaceae</taxon>
        <taxon>Acidithiobacillus</taxon>
    </lineage>
</organism>
<dbReference type="PIRSF" id="PIRSF002191">
    <property type="entry name" value="Ribosomal_L19"/>
    <property type="match status" value="1"/>
</dbReference>
<dbReference type="InterPro" id="IPR001857">
    <property type="entry name" value="Ribosomal_bL19"/>
</dbReference>
<name>A0A3M8RGK3_9PROT</name>
<evidence type="ECO:0000256" key="2">
    <source>
        <dbReference type="ARBA" id="ARBA00022980"/>
    </source>
</evidence>